<keyword evidence="1" id="KW-1133">Transmembrane helix</keyword>
<evidence type="ECO:0000313" key="2">
    <source>
        <dbReference type="EMBL" id="WZK88985.1"/>
    </source>
</evidence>
<reference evidence="2 3" key="1">
    <citation type="submission" date="2023-04" db="EMBL/GenBank/DDBJ databases">
        <title>Complete genome sequence of Alisedimentitalea scapharcae.</title>
        <authorList>
            <person name="Rong J.-C."/>
            <person name="Yi M.-L."/>
            <person name="Zhao Q."/>
        </authorList>
    </citation>
    <scope>NUCLEOTIDE SEQUENCE [LARGE SCALE GENOMIC DNA]</scope>
    <source>
        <strain evidence="2 3">KCTC 42119</strain>
    </source>
</reference>
<keyword evidence="1" id="KW-0472">Membrane</keyword>
<sequence length="112" mass="12217">MKSQSHGKDPNAGLQQILPRAAVAAAHDFAKDELGEIHSSKTCKAGISGMTIRKFFIQKQYLKHSIKLNVRAYHFQSRETKMTKDLKNTAELFGYVAAGLAVIGAMVIASLA</sequence>
<keyword evidence="3" id="KW-1185">Reference proteome</keyword>
<dbReference type="Proteomes" id="UP001623232">
    <property type="component" value="Chromosome"/>
</dbReference>
<evidence type="ECO:0000313" key="3">
    <source>
        <dbReference type="Proteomes" id="UP001623232"/>
    </source>
</evidence>
<gene>
    <name evidence="2" type="ORF">QEZ52_00095</name>
</gene>
<proteinExistence type="predicted"/>
<accession>A0ABZ2XSA9</accession>
<name>A0ABZ2XSA9_9RHOB</name>
<feature type="transmembrane region" description="Helical" evidence="1">
    <location>
        <begin position="92"/>
        <end position="111"/>
    </location>
</feature>
<protein>
    <submittedName>
        <fullName evidence="2">Uncharacterized protein</fullName>
    </submittedName>
</protein>
<organism evidence="2 3">
    <name type="scientific">Aliisedimentitalea scapharcae</name>
    <dbReference type="NCBI Taxonomy" id="1524259"/>
    <lineage>
        <taxon>Bacteria</taxon>
        <taxon>Pseudomonadati</taxon>
        <taxon>Pseudomonadota</taxon>
        <taxon>Alphaproteobacteria</taxon>
        <taxon>Rhodobacterales</taxon>
        <taxon>Roseobacteraceae</taxon>
        <taxon>Aliisedimentitalea</taxon>
    </lineage>
</organism>
<dbReference type="RefSeq" id="WP_406646789.1">
    <property type="nucleotide sequence ID" value="NZ_CP123584.1"/>
</dbReference>
<dbReference type="EMBL" id="CP123584">
    <property type="protein sequence ID" value="WZK88985.1"/>
    <property type="molecule type" value="Genomic_DNA"/>
</dbReference>
<keyword evidence="1" id="KW-0812">Transmembrane</keyword>
<evidence type="ECO:0000256" key="1">
    <source>
        <dbReference type="SAM" id="Phobius"/>
    </source>
</evidence>